<dbReference type="RefSeq" id="WP_254673940.1">
    <property type="nucleotide sequence ID" value="NZ_JAMWDU010000002.1"/>
</dbReference>
<name>A0A9Q4ALZ1_9HYPH</name>
<dbReference type="AlphaFoldDB" id="A0A9Q4ALZ1"/>
<proteinExistence type="predicted"/>
<dbReference type="Pfam" id="PF09977">
    <property type="entry name" value="Tad_C"/>
    <property type="match status" value="1"/>
</dbReference>
<reference evidence="3" key="1">
    <citation type="submission" date="2022-06" db="EMBL/GenBank/DDBJ databases">
        <title>Devosia sp. XJ19-45 genome assembly.</title>
        <authorList>
            <person name="Li B."/>
            <person name="Cai M."/>
            <person name="Nie G."/>
            <person name="Li W."/>
        </authorList>
    </citation>
    <scope>NUCLEOTIDE SEQUENCE</scope>
    <source>
        <strain evidence="3">XJ19-45</strain>
    </source>
</reference>
<dbReference type="EMBL" id="JAMWDU010000002">
    <property type="protein sequence ID" value="MCP8886362.1"/>
    <property type="molecule type" value="Genomic_DNA"/>
</dbReference>
<gene>
    <name evidence="3" type="ORF">NF348_04535</name>
</gene>
<dbReference type="InterPro" id="IPR018705">
    <property type="entry name" value="DUF2134_membrane"/>
</dbReference>
<dbReference type="InterPro" id="IPR028087">
    <property type="entry name" value="Tad_N"/>
</dbReference>
<accession>A0A9Q4ALZ1</accession>
<evidence type="ECO:0000313" key="4">
    <source>
        <dbReference type="Proteomes" id="UP001060275"/>
    </source>
</evidence>
<protein>
    <submittedName>
        <fullName evidence="3">Pilus assembly protein TadG-related protein</fullName>
    </submittedName>
</protein>
<feature type="domain" description="Putative Flp pilus-assembly TadG-like N-terminal" evidence="2">
    <location>
        <begin position="14"/>
        <end position="60"/>
    </location>
</feature>
<sequence length="546" mass="54925">MSWSWPEFGRDERGNMAILFAFGFTVSAMVSAVAVDAASLYHERRMMQAGVDLAAISAATDPSRAVEIAQSVLVGARLLAPASTDGLTVLTGRYSPSTPAIANRFVPGAQPANAVAVALERPGTLYFASGFAPAPAISASGVAAVTPEVSFSLGSRLASLNGGIANALLSDLLGTTVALSVADYSALAAARVDALTFLDMLSQQMGLSVGTYDELLAMQADAGQLATALAELTTGPVRTALLTLAGGSHTLTLSNLVSLGRLGGLPLGSGGGAELSLSVLEVLAAAAALADGDRQMSLNLGAAVPGLVSLRLDLALGEPPQGGGWFAIGPAGTVLRTAQVRLRLQAELLGGPVLLGAGVKLPLWLDLAEAEAVVASATCPSPASPYGSATILARPGVAQLALGSLSDATLYDFGATPPLDPALMINALLLKVTGSALVEVAQTTPVELDFSSAEIAAGTLKTATTQTLVASLAGSLLGNLDLTINVLGLGLATPAVIAQSLRDLLAPLAPTLDMTIASVLETLGLGVGEADVRVYGVRCDHPVLVG</sequence>
<keyword evidence="4" id="KW-1185">Reference proteome</keyword>
<evidence type="ECO:0000259" key="1">
    <source>
        <dbReference type="Pfam" id="PF09977"/>
    </source>
</evidence>
<dbReference type="Proteomes" id="UP001060275">
    <property type="component" value="Unassembled WGS sequence"/>
</dbReference>
<comment type="caution">
    <text evidence="3">The sequence shown here is derived from an EMBL/GenBank/DDBJ whole genome shotgun (WGS) entry which is preliminary data.</text>
</comment>
<evidence type="ECO:0000259" key="2">
    <source>
        <dbReference type="Pfam" id="PF13400"/>
    </source>
</evidence>
<evidence type="ECO:0000313" key="3">
    <source>
        <dbReference type="EMBL" id="MCP8886362.1"/>
    </source>
</evidence>
<dbReference type="Pfam" id="PF13400">
    <property type="entry name" value="Tad"/>
    <property type="match status" value="1"/>
</dbReference>
<organism evidence="3 4">
    <name type="scientific">Devosia ureilytica</name>
    <dbReference type="NCBI Taxonomy" id="2952754"/>
    <lineage>
        <taxon>Bacteria</taxon>
        <taxon>Pseudomonadati</taxon>
        <taxon>Pseudomonadota</taxon>
        <taxon>Alphaproteobacteria</taxon>
        <taxon>Hyphomicrobiales</taxon>
        <taxon>Devosiaceae</taxon>
        <taxon>Devosia</taxon>
    </lineage>
</organism>
<feature type="domain" description="DUF2134" evidence="1">
    <location>
        <begin position="63"/>
        <end position="143"/>
    </location>
</feature>